<keyword evidence="2" id="KW-1185">Reference proteome</keyword>
<accession>A0A454XPK1</accession>
<gene>
    <name evidence="1" type="primary">WBGene00279869</name>
</gene>
<evidence type="ECO:0000313" key="1">
    <source>
        <dbReference type="EnsemblMetazoa" id="PPA41500.1"/>
    </source>
</evidence>
<accession>A0A8R1Z1A1</accession>
<dbReference type="EnsemblMetazoa" id="PPA41500.1">
    <property type="protein sequence ID" value="PPA41500.1"/>
    <property type="gene ID" value="WBGene00279869"/>
</dbReference>
<protein>
    <submittedName>
        <fullName evidence="1">Uncharacterized protein</fullName>
    </submittedName>
</protein>
<sequence length="121" mass="13500">ITRRRPTPVENIYWLKTRSTYILSISTTANNTFTAGPEGLTEAMFIGRRFHPLQYGLSVERGFDIGMQIMPVNTFSYKVRTPLMCTNATCAGSKDGVPLTSLIEVDQLASNFEITFCPNAE</sequence>
<reference evidence="2" key="1">
    <citation type="journal article" date="2008" name="Nat. Genet.">
        <title>The Pristionchus pacificus genome provides a unique perspective on nematode lifestyle and parasitism.</title>
        <authorList>
            <person name="Dieterich C."/>
            <person name="Clifton S.W."/>
            <person name="Schuster L.N."/>
            <person name="Chinwalla A."/>
            <person name="Delehaunty K."/>
            <person name="Dinkelacker I."/>
            <person name="Fulton L."/>
            <person name="Fulton R."/>
            <person name="Godfrey J."/>
            <person name="Minx P."/>
            <person name="Mitreva M."/>
            <person name="Roeseler W."/>
            <person name="Tian H."/>
            <person name="Witte H."/>
            <person name="Yang S.P."/>
            <person name="Wilson R.K."/>
            <person name="Sommer R.J."/>
        </authorList>
    </citation>
    <scope>NUCLEOTIDE SEQUENCE [LARGE SCALE GENOMIC DNA]</scope>
    <source>
        <strain evidence="2">PS312</strain>
    </source>
</reference>
<proteinExistence type="predicted"/>
<reference evidence="1" key="2">
    <citation type="submission" date="2022-06" db="UniProtKB">
        <authorList>
            <consortium name="EnsemblMetazoa"/>
        </authorList>
    </citation>
    <scope>IDENTIFICATION</scope>
    <source>
        <strain evidence="1">PS312</strain>
    </source>
</reference>
<organism evidence="1 2">
    <name type="scientific">Pristionchus pacificus</name>
    <name type="common">Parasitic nematode worm</name>
    <dbReference type="NCBI Taxonomy" id="54126"/>
    <lineage>
        <taxon>Eukaryota</taxon>
        <taxon>Metazoa</taxon>
        <taxon>Ecdysozoa</taxon>
        <taxon>Nematoda</taxon>
        <taxon>Chromadorea</taxon>
        <taxon>Rhabditida</taxon>
        <taxon>Rhabditina</taxon>
        <taxon>Diplogasteromorpha</taxon>
        <taxon>Diplogasteroidea</taxon>
        <taxon>Neodiplogasteridae</taxon>
        <taxon>Pristionchus</taxon>
    </lineage>
</organism>
<dbReference type="AlphaFoldDB" id="A0A454XPK1"/>
<evidence type="ECO:0000313" key="2">
    <source>
        <dbReference type="Proteomes" id="UP000005239"/>
    </source>
</evidence>
<name>A0A454XPK1_PRIPA</name>
<dbReference type="Proteomes" id="UP000005239">
    <property type="component" value="Unassembled WGS sequence"/>
</dbReference>